<organism evidence="2 3">
    <name type="scientific">Candidatus Gottesmanbacteria bacterium RIFCSPLOWO2_01_FULL_43_11b</name>
    <dbReference type="NCBI Taxonomy" id="1798392"/>
    <lineage>
        <taxon>Bacteria</taxon>
        <taxon>Candidatus Gottesmaniibacteriota</taxon>
    </lineage>
</organism>
<feature type="transmembrane region" description="Helical" evidence="1">
    <location>
        <begin position="134"/>
        <end position="149"/>
    </location>
</feature>
<feature type="transmembrane region" description="Helical" evidence="1">
    <location>
        <begin position="6"/>
        <end position="28"/>
    </location>
</feature>
<gene>
    <name evidence="2" type="ORF">A3A79_01985</name>
</gene>
<protein>
    <recommendedName>
        <fullName evidence="4">Membrane protein 6-pyruvoyl-tetrahydropterin synthase-related domain-containing protein</fullName>
    </recommendedName>
</protein>
<dbReference type="Pfam" id="PF09586">
    <property type="entry name" value="YfhO"/>
    <property type="match status" value="1"/>
</dbReference>
<comment type="caution">
    <text evidence="2">The sequence shown here is derived from an EMBL/GenBank/DDBJ whole genome shotgun (WGS) entry which is preliminary data.</text>
</comment>
<feature type="transmembrane region" description="Helical" evidence="1">
    <location>
        <begin position="196"/>
        <end position="216"/>
    </location>
</feature>
<feature type="transmembrane region" description="Helical" evidence="1">
    <location>
        <begin position="74"/>
        <end position="99"/>
    </location>
</feature>
<dbReference type="STRING" id="1798392.A3A79_01985"/>
<keyword evidence="1" id="KW-0812">Transmembrane</keyword>
<evidence type="ECO:0000256" key="1">
    <source>
        <dbReference type="SAM" id="Phobius"/>
    </source>
</evidence>
<evidence type="ECO:0000313" key="2">
    <source>
        <dbReference type="EMBL" id="OGG23950.1"/>
    </source>
</evidence>
<dbReference type="PANTHER" id="PTHR38454:SF1">
    <property type="entry name" value="INTEGRAL MEMBRANE PROTEIN"/>
    <property type="match status" value="1"/>
</dbReference>
<keyword evidence="1" id="KW-0472">Membrane</keyword>
<proteinExistence type="predicted"/>
<dbReference type="EMBL" id="MFJV01000001">
    <property type="protein sequence ID" value="OGG23950.1"/>
    <property type="molecule type" value="Genomic_DNA"/>
</dbReference>
<feature type="transmembrane region" description="Helical" evidence="1">
    <location>
        <begin position="161"/>
        <end position="190"/>
    </location>
</feature>
<feature type="transmembrane region" description="Helical" evidence="1">
    <location>
        <begin position="274"/>
        <end position="292"/>
    </location>
</feature>
<reference evidence="2 3" key="1">
    <citation type="journal article" date="2016" name="Nat. Commun.">
        <title>Thousands of microbial genomes shed light on interconnected biogeochemical processes in an aquifer system.</title>
        <authorList>
            <person name="Anantharaman K."/>
            <person name="Brown C.T."/>
            <person name="Hug L.A."/>
            <person name="Sharon I."/>
            <person name="Castelle C.J."/>
            <person name="Probst A.J."/>
            <person name="Thomas B.C."/>
            <person name="Singh A."/>
            <person name="Wilkins M.J."/>
            <person name="Karaoz U."/>
            <person name="Brodie E.L."/>
            <person name="Williams K.H."/>
            <person name="Hubbard S.S."/>
            <person name="Banfield J.F."/>
        </authorList>
    </citation>
    <scope>NUCLEOTIDE SEQUENCE [LARGE SCALE GENOMIC DNA]</scope>
</reference>
<accession>A0A1F6AGR8</accession>
<dbReference type="Proteomes" id="UP000178759">
    <property type="component" value="Unassembled WGS sequence"/>
</dbReference>
<feature type="transmembrane region" description="Helical" evidence="1">
    <location>
        <begin position="301"/>
        <end position="320"/>
    </location>
</feature>
<evidence type="ECO:0000313" key="3">
    <source>
        <dbReference type="Proteomes" id="UP000178759"/>
    </source>
</evidence>
<sequence length="642" mass="72529">MGILGYIIIVVTIFWTVFTAPNGTLIFGDDIHRSYYFFSQYLTASIKSGFIPWWNPYNFAGTPFLANPITNAFYPINWLFFILPANVVYPVSFVLHLILAMSGMYLLSRSWFAGLLFGLSGFFVSRIYAGHIDLISSASYMPLVVYMFVRAMEKKRASSWVCASVILALQLLAGYQTMTILTLEAVLIFACIKKTNIFHLILSILLALGLTAFTLIPTQEFVRRSIRTFEKPYSWSSFGAITPVDLLQVVNPYLQGDQYTYSGAPPNYWEHAFFFGRIGFVLAMIGGAYVLLNSKRKTEGIVALIILVFGILMSLATPLYKLVWEIIPAYHYLRIPARHLILVSFGGSLLAGIGFSLVKNRWLRQLIVLFAVFEMIVFSRHFIEVKEQPEARHSSELVELLQKEKTLTRMLPNFGVWVPPREDLDFDSSMIYKFYNATGYDSTLLRNYYEFIDAVNGNVTPSILEHDVQVPYLNISSPYLDFLNVKYVFDSSGFRKNDGFLPRFFFVSKVVVLPRSDVASLIRSGVADLKTTVYIQDALPSPDKTCTGKVGVEKYNPNEIIVSVEAPCDGYLVSSEVMYPGWEATIDGTKTSLVEGNLAFRTLFIPYGKHTVRIYYIPKIFLIGGLISVLSLLACLVYVKNV</sequence>
<keyword evidence="1" id="KW-1133">Transmembrane helix</keyword>
<dbReference type="AlphaFoldDB" id="A0A1F6AGR8"/>
<evidence type="ECO:0008006" key="4">
    <source>
        <dbReference type="Google" id="ProtNLM"/>
    </source>
</evidence>
<feature type="transmembrane region" description="Helical" evidence="1">
    <location>
        <begin position="340"/>
        <end position="358"/>
    </location>
</feature>
<feature type="transmembrane region" description="Helical" evidence="1">
    <location>
        <begin position="237"/>
        <end position="254"/>
    </location>
</feature>
<name>A0A1F6AGR8_9BACT</name>
<dbReference type="PANTHER" id="PTHR38454">
    <property type="entry name" value="INTEGRAL MEMBRANE PROTEIN-RELATED"/>
    <property type="match status" value="1"/>
</dbReference>
<feature type="transmembrane region" description="Helical" evidence="1">
    <location>
        <begin position="620"/>
        <end position="639"/>
    </location>
</feature>
<dbReference type="InterPro" id="IPR018580">
    <property type="entry name" value="Uncharacterised_YfhO"/>
</dbReference>